<comment type="caution">
    <text evidence="6">The sequence shown here is derived from an EMBL/GenBank/DDBJ whole genome shotgun (WGS) entry which is preliminary data.</text>
</comment>
<dbReference type="EMBL" id="JAPFRD010000005">
    <property type="protein sequence ID" value="MCW8107834.1"/>
    <property type="molecule type" value="Genomic_DNA"/>
</dbReference>
<reference evidence="6" key="1">
    <citation type="submission" date="2022-11" db="EMBL/GenBank/DDBJ databases">
        <title>Alteromonas sp. nov., isolated from sea water of the Qingdao.</title>
        <authorList>
            <person name="Wang Q."/>
        </authorList>
    </citation>
    <scope>NUCLEOTIDE SEQUENCE</scope>
    <source>
        <strain evidence="6">ASW11-7</strain>
    </source>
</reference>
<protein>
    <submittedName>
        <fullName evidence="6">LysR family transcriptional regulator</fullName>
    </submittedName>
</protein>
<dbReference type="Proteomes" id="UP001142810">
    <property type="component" value="Unassembled WGS sequence"/>
</dbReference>
<dbReference type="InterPro" id="IPR005119">
    <property type="entry name" value="LysR_subst-bd"/>
</dbReference>
<keyword evidence="2" id="KW-0805">Transcription regulation</keyword>
<keyword evidence="7" id="KW-1185">Reference proteome</keyword>
<organism evidence="6 7">
    <name type="scientific">Alteromonas aquimaris</name>
    <dbReference type="NCBI Taxonomy" id="2998417"/>
    <lineage>
        <taxon>Bacteria</taxon>
        <taxon>Pseudomonadati</taxon>
        <taxon>Pseudomonadota</taxon>
        <taxon>Gammaproteobacteria</taxon>
        <taxon>Alteromonadales</taxon>
        <taxon>Alteromonadaceae</taxon>
        <taxon>Alteromonas/Salinimonas group</taxon>
        <taxon>Alteromonas</taxon>
    </lineage>
</organism>
<dbReference type="InterPro" id="IPR000847">
    <property type="entry name" value="LysR_HTH_N"/>
</dbReference>
<dbReference type="Pfam" id="PF03466">
    <property type="entry name" value="LysR_substrate"/>
    <property type="match status" value="1"/>
</dbReference>
<dbReference type="PRINTS" id="PR00039">
    <property type="entry name" value="HTHLYSR"/>
</dbReference>
<name>A0ABT3P4Z3_9ALTE</name>
<accession>A0ABT3P4Z3</accession>
<dbReference type="PANTHER" id="PTHR30126:SF99">
    <property type="entry name" value="TRANSCRIPTIONAL REGULATOR LYSR FAMILY"/>
    <property type="match status" value="1"/>
</dbReference>
<dbReference type="Gene3D" id="3.40.190.10">
    <property type="entry name" value="Periplasmic binding protein-like II"/>
    <property type="match status" value="2"/>
</dbReference>
<dbReference type="InterPro" id="IPR036388">
    <property type="entry name" value="WH-like_DNA-bd_sf"/>
</dbReference>
<dbReference type="PROSITE" id="PS50931">
    <property type="entry name" value="HTH_LYSR"/>
    <property type="match status" value="1"/>
</dbReference>
<dbReference type="SUPFAM" id="SSF53850">
    <property type="entry name" value="Periplasmic binding protein-like II"/>
    <property type="match status" value="1"/>
</dbReference>
<sequence length="290" mass="32684">MINTVWLKTFCTLVETKHFTLTADKLFMTQSGVSQHIKKLEKQIGAPLVAREDKQFSLTEAGKKLYLEGKEIVELLSTVQQRVTADPAFEGTVRIMSPGSVGLKLYPHLLAFQRRHPKLNIDYRFAPNEDTVEALTESNADIGLVTTEPANNLLVSEAIGEEALVVITPEKTMNVDWEILSRLGFINHPDGEYHAKLLLSANFPEYAENPQLRHAGFCNQIALIPEPVSLGLGFTVLPQYAVESFAKPQLIRVHRLPVPVSETLYLCSRRQRFVPHRVKVMMDEIKRKLA</sequence>
<dbReference type="Pfam" id="PF00126">
    <property type="entry name" value="HTH_1"/>
    <property type="match status" value="1"/>
</dbReference>
<keyword evidence="4" id="KW-0804">Transcription</keyword>
<evidence type="ECO:0000313" key="6">
    <source>
        <dbReference type="EMBL" id="MCW8107834.1"/>
    </source>
</evidence>
<comment type="similarity">
    <text evidence="1">Belongs to the LysR transcriptional regulatory family.</text>
</comment>
<dbReference type="Gene3D" id="1.10.10.10">
    <property type="entry name" value="Winged helix-like DNA-binding domain superfamily/Winged helix DNA-binding domain"/>
    <property type="match status" value="1"/>
</dbReference>
<dbReference type="CDD" id="cd05466">
    <property type="entry name" value="PBP2_LTTR_substrate"/>
    <property type="match status" value="1"/>
</dbReference>
<keyword evidence="3" id="KW-0238">DNA-binding</keyword>
<proteinExistence type="inferred from homology"/>
<evidence type="ECO:0000259" key="5">
    <source>
        <dbReference type="PROSITE" id="PS50931"/>
    </source>
</evidence>
<evidence type="ECO:0000256" key="4">
    <source>
        <dbReference type="ARBA" id="ARBA00023163"/>
    </source>
</evidence>
<dbReference type="SUPFAM" id="SSF46785">
    <property type="entry name" value="Winged helix' DNA-binding domain"/>
    <property type="match status" value="1"/>
</dbReference>
<dbReference type="RefSeq" id="WP_265616523.1">
    <property type="nucleotide sequence ID" value="NZ_JAPFRD010000005.1"/>
</dbReference>
<evidence type="ECO:0000256" key="1">
    <source>
        <dbReference type="ARBA" id="ARBA00009437"/>
    </source>
</evidence>
<feature type="domain" description="HTH lysR-type" evidence="5">
    <location>
        <begin position="2"/>
        <end position="59"/>
    </location>
</feature>
<dbReference type="PANTHER" id="PTHR30126">
    <property type="entry name" value="HTH-TYPE TRANSCRIPTIONAL REGULATOR"/>
    <property type="match status" value="1"/>
</dbReference>
<dbReference type="InterPro" id="IPR036390">
    <property type="entry name" value="WH_DNA-bd_sf"/>
</dbReference>
<evidence type="ECO:0000313" key="7">
    <source>
        <dbReference type="Proteomes" id="UP001142810"/>
    </source>
</evidence>
<evidence type="ECO:0000256" key="2">
    <source>
        <dbReference type="ARBA" id="ARBA00023015"/>
    </source>
</evidence>
<evidence type="ECO:0000256" key="3">
    <source>
        <dbReference type="ARBA" id="ARBA00023125"/>
    </source>
</evidence>
<gene>
    <name evidence="6" type="ORF">OPS25_04885</name>
</gene>